<dbReference type="SUPFAM" id="SSF53756">
    <property type="entry name" value="UDP-Glycosyltransferase/glycogen phosphorylase"/>
    <property type="match status" value="1"/>
</dbReference>
<feature type="region of interest" description="Disordered" evidence="2">
    <location>
        <begin position="9"/>
        <end position="33"/>
    </location>
</feature>
<dbReference type="RefSeq" id="WP_345376378.1">
    <property type="nucleotide sequence ID" value="NZ_BAABLM010000005.1"/>
</dbReference>
<organism evidence="4 5">
    <name type="scientific">Frondihabitans cladoniiphilus</name>
    <dbReference type="NCBI Taxonomy" id="715785"/>
    <lineage>
        <taxon>Bacteria</taxon>
        <taxon>Bacillati</taxon>
        <taxon>Actinomycetota</taxon>
        <taxon>Actinomycetes</taxon>
        <taxon>Micrococcales</taxon>
        <taxon>Microbacteriaceae</taxon>
        <taxon>Frondihabitans</taxon>
    </lineage>
</organism>
<feature type="domain" description="Glycosyl transferase family 1" evidence="3">
    <location>
        <begin position="415"/>
        <end position="575"/>
    </location>
</feature>
<protein>
    <recommendedName>
        <fullName evidence="3">Glycosyl transferase family 1 domain-containing protein</fullName>
    </recommendedName>
</protein>
<comment type="caution">
    <text evidence="4">The sequence shown here is derived from an EMBL/GenBank/DDBJ whole genome shotgun (WGS) entry which is preliminary data.</text>
</comment>
<accession>A0ABP8W3V9</accession>
<evidence type="ECO:0000313" key="5">
    <source>
        <dbReference type="Proteomes" id="UP001501295"/>
    </source>
</evidence>
<dbReference type="Gene3D" id="3.40.50.2000">
    <property type="entry name" value="Glycogen Phosphorylase B"/>
    <property type="match status" value="1"/>
</dbReference>
<evidence type="ECO:0000259" key="3">
    <source>
        <dbReference type="Pfam" id="PF00534"/>
    </source>
</evidence>
<feature type="compositionally biased region" description="Pro residues" evidence="2">
    <location>
        <begin position="83"/>
        <end position="95"/>
    </location>
</feature>
<dbReference type="Pfam" id="PF00534">
    <property type="entry name" value="Glycos_transf_1"/>
    <property type="match status" value="1"/>
</dbReference>
<dbReference type="PANTHER" id="PTHR46401">
    <property type="entry name" value="GLYCOSYLTRANSFERASE WBBK-RELATED"/>
    <property type="match status" value="1"/>
</dbReference>
<dbReference type="Proteomes" id="UP001501295">
    <property type="component" value="Unassembled WGS sequence"/>
</dbReference>
<feature type="region of interest" description="Disordered" evidence="2">
    <location>
        <begin position="75"/>
        <end position="97"/>
    </location>
</feature>
<dbReference type="PANTHER" id="PTHR46401:SF2">
    <property type="entry name" value="GLYCOSYLTRANSFERASE WBBK-RELATED"/>
    <property type="match status" value="1"/>
</dbReference>
<keyword evidence="5" id="KW-1185">Reference proteome</keyword>
<evidence type="ECO:0000313" key="4">
    <source>
        <dbReference type="EMBL" id="GAA4680034.1"/>
    </source>
</evidence>
<proteinExistence type="predicted"/>
<keyword evidence="1" id="KW-0808">Transferase</keyword>
<sequence>MRLLVRRLQGAQNEARDLRRAGVPSSGPHTGSEGEIHALRVRIAELESSTSWRVTRYLRDAKEVGIRAAPTVRRLTRRIGSSTPPPQPRPAPAPPHAEALPAFHFISREIDDLLLDSRLTTVLATLGTPLVGASQTDPLPAEARLLAEPPTDRSSWWLVFVGYLGSLPTDSQLDLVLADAAAGQTERAIARLRAWRGQRTGQWQVATPLRIIGTPVVDVTHTASTPLHTGVQRVVRNVVPLWGSRATVLVLDEAARAYRVPTAAELGRVVEWDDSAMGNPVAPAGAGELPTEVVVPWNTTVIVPELKLPGDLEILRCVGHSSTNTLAAIVYDTIPTAASEFVPRQTTADFAVYTSMIKHSGRVSAISESAGAEFRGLNLGFASQGFSGPVVEAHLLPIVPPPAAPPSTAATIAHLRKRPELPLVLQVGSIGPHKNQRATLSAAAAIWSAGIEFEVVFVAPNAWHQGDFAELVERQSELGRAVSTLNNVSEAELWSLYREAHVVVLPSFVEGYGLPIAEALSVGTPVITSGFGSMAEVARTGGALLIAPGDVSTVTAALTTMLTDADEYARLKSEADGTPLSSWQAYAEATWNWLARGEHV</sequence>
<gene>
    <name evidence="4" type="ORF">GCM10025780_26490</name>
</gene>
<name>A0ABP8W3V9_9MICO</name>
<evidence type="ECO:0000256" key="2">
    <source>
        <dbReference type="SAM" id="MobiDB-lite"/>
    </source>
</evidence>
<reference evidence="5" key="1">
    <citation type="journal article" date="2019" name="Int. J. Syst. Evol. Microbiol.">
        <title>The Global Catalogue of Microorganisms (GCM) 10K type strain sequencing project: providing services to taxonomists for standard genome sequencing and annotation.</title>
        <authorList>
            <consortium name="The Broad Institute Genomics Platform"/>
            <consortium name="The Broad Institute Genome Sequencing Center for Infectious Disease"/>
            <person name="Wu L."/>
            <person name="Ma J."/>
        </authorList>
    </citation>
    <scope>NUCLEOTIDE SEQUENCE [LARGE SCALE GENOMIC DNA]</scope>
    <source>
        <strain evidence="5">JCM 18956</strain>
    </source>
</reference>
<evidence type="ECO:0000256" key="1">
    <source>
        <dbReference type="ARBA" id="ARBA00022679"/>
    </source>
</evidence>
<dbReference type="InterPro" id="IPR001296">
    <property type="entry name" value="Glyco_trans_1"/>
</dbReference>
<dbReference type="EMBL" id="BAABLM010000005">
    <property type="protein sequence ID" value="GAA4680034.1"/>
    <property type="molecule type" value="Genomic_DNA"/>
</dbReference>